<protein>
    <recommendedName>
        <fullName evidence="1">Mannosylglycerate hydrolase MGH1-like glycoside hydrolase domain-containing protein</fullName>
    </recommendedName>
</protein>
<comment type="caution">
    <text evidence="2">The sequence shown here is derived from an EMBL/GenBank/DDBJ whole genome shotgun (WGS) entry which is preliminary data.</text>
</comment>
<dbReference type="Pfam" id="PF22422">
    <property type="entry name" value="MGH1-like_GH"/>
    <property type="match status" value="1"/>
</dbReference>
<feature type="non-terminal residue" evidence="2">
    <location>
        <position position="1"/>
    </location>
</feature>
<evidence type="ECO:0000259" key="1">
    <source>
        <dbReference type="Pfam" id="PF22422"/>
    </source>
</evidence>
<dbReference type="InterPro" id="IPR012341">
    <property type="entry name" value="6hp_glycosidase-like_sf"/>
</dbReference>
<dbReference type="EMBL" id="JBHTHX010001063">
    <property type="protein sequence ID" value="MFD0887795.1"/>
    <property type="molecule type" value="Genomic_DNA"/>
</dbReference>
<keyword evidence="3" id="KW-1185">Reference proteome</keyword>
<evidence type="ECO:0000313" key="3">
    <source>
        <dbReference type="Proteomes" id="UP001597024"/>
    </source>
</evidence>
<gene>
    <name evidence="2" type="ORF">ACFQ08_24910</name>
</gene>
<dbReference type="SUPFAM" id="SSF48208">
    <property type="entry name" value="Six-hairpin glycosidases"/>
    <property type="match status" value="1"/>
</dbReference>
<accession>A0ABW3DYL0</accession>
<organism evidence="2 3">
    <name type="scientific">Streptosporangium algeriense</name>
    <dbReference type="NCBI Taxonomy" id="1682748"/>
    <lineage>
        <taxon>Bacteria</taxon>
        <taxon>Bacillati</taxon>
        <taxon>Actinomycetota</taxon>
        <taxon>Actinomycetes</taxon>
        <taxon>Streptosporangiales</taxon>
        <taxon>Streptosporangiaceae</taxon>
        <taxon>Streptosporangium</taxon>
    </lineage>
</organism>
<dbReference type="InterPro" id="IPR008928">
    <property type="entry name" value="6-hairpin_glycosidase_sf"/>
</dbReference>
<evidence type="ECO:0000313" key="2">
    <source>
        <dbReference type="EMBL" id="MFD0887795.1"/>
    </source>
</evidence>
<reference evidence="3" key="1">
    <citation type="journal article" date="2019" name="Int. J. Syst. Evol. Microbiol.">
        <title>The Global Catalogue of Microorganisms (GCM) 10K type strain sequencing project: providing services to taxonomists for standard genome sequencing and annotation.</title>
        <authorList>
            <consortium name="The Broad Institute Genomics Platform"/>
            <consortium name="The Broad Institute Genome Sequencing Center for Infectious Disease"/>
            <person name="Wu L."/>
            <person name="Ma J."/>
        </authorList>
    </citation>
    <scope>NUCLEOTIDE SEQUENCE [LARGE SCALE GENOMIC DNA]</scope>
    <source>
        <strain evidence="3">CCUG 62974</strain>
    </source>
</reference>
<name>A0ABW3DYL0_9ACTN</name>
<proteinExistence type="predicted"/>
<dbReference type="InterPro" id="IPR054491">
    <property type="entry name" value="MGH1-like_GH"/>
</dbReference>
<feature type="domain" description="Mannosylglycerate hydrolase MGH1-like glycoside hydrolase" evidence="1">
    <location>
        <begin position="1"/>
        <end position="151"/>
    </location>
</feature>
<sequence length="165" mass="17970">HRAAAERILAGLLERLWGGEAFHVLDLRSGRLSPMCTVGGFGPMLDPGLPADRVAKLVGVLESARFMGAAGYPVPSCEIRASQFDRSRYWRGPSWVNTNWLLRRAAAVHGLDGLARLLGVCTLRLVRQAGFRECFDPFDGSGRGSRDFSWSAALTLDLLADNVEG</sequence>
<dbReference type="Gene3D" id="1.50.10.10">
    <property type="match status" value="1"/>
</dbReference>
<dbReference type="Proteomes" id="UP001597024">
    <property type="component" value="Unassembled WGS sequence"/>
</dbReference>